<dbReference type="PANTHER" id="PTHR22775">
    <property type="entry name" value="SORTING NEXIN"/>
    <property type="match status" value="1"/>
</dbReference>
<dbReference type="InterPro" id="IPR001683">
    <property type="entry name" value="PX_dom"/>
</dbReference>
<dbReference type="Pfam" id="PF08628">
    <property type="entry name" value="Nexin_C"/>
    <property type="match status" value="1"/>
</dbReference>
<dbReference type="Gene3D" id="3.30.1520.10">
    <property type="entry name" value="Phox-like domain"/>
    <property type="match status" value="1"/>
</dbReference>
<evidence type="ECO:0000313" key="3">
    <source>
        <dbReference type="Proteomes" id="UP000076858"/>
    </source>
</evidence>
<dbReference type="PANTHER" id="PTHR22775:SF3">
    <property type="entry name" value="SORTING NEXIN-13"/>
    <property type="match status" value="1"/>
</dbReference>
<proteinExistence type="inferred from homology"/>
<dbReference type="InterPro" id="IPR036871">
    <property type="entry name" value="PX_dom_sf"/>
</dbReference>
<dbReference type="InterPro" id="IPR013937">
    <property type="entry name" value="Sorting_nexin_C"/>
</dbReference>
<gene>
    <name evidence="2" type="ORF">APZ42_016188</name>
</gene>
<dbReference type="SMART" id="SM00313">
    <property type="entry name" value="PXA"/>
    <property type="match status" value="1"/>
</dbReference>
<dbReference type="SUPFAM" id="SSF48097">
    <property type="entry name" value="Regulator of G-protein signaling, RGS"/>
    <property type="match status" value="1"/>
</dbReference>
<protein>
    <submittedName>
        <fullName evidence="2">Sorting nexin-13</fullName>
    </submittedName>
</protein>
<evidence type="ECO:0000313" key="2">
    <source>
        <dbReference type="EMBL" id="KZS17767.1"/>
    </source>
</evidence>
<dbReference type="Proteomes" id="UP000076858">
    <property type="component" value="Unassembled WGS sequence"/>
</dbReference>
<comment type="similarity">
    <text evidence="1">Belongs to the sorting nexin family.</text>
</comment>
<dbReference type="InterPro" id="IPR044926">
    <property type="entry name" value="RGS_subdomain_2"/>
</dbReference>
<dbReference type="SMART" id="SM00315">
    <property type="entry name" value="RGS"/>
    <property type="match status" value="1"/>
</dbReference>
<dbReference type="SMART" id="SM00312">
    <property type="entry name" value="PX"/>
    <property type="match status" value="1"/>
</dbReference>
<dbReference type="SUPFAM" id="SSF64268">
    <property type="entry name" value="PX domain"/>
    <property type="match status" value="1"/>
</dbReference>
<dbReference type="Gene3D" id="1.10.167.10">
    <property type="entry name" value="Regulator of G-protein Signalling 4, domain 2"/>
    <property type="match status" value="1"/>
</dbReference>
<dbReference type="InterPro" id="IPR036305">
    <property type="entry name" value="RGS_sf"/>
</dbReference>
<organism evidence="2 3">
    <name type="scientific">Daphnia magna</name>
    <dbReference type="NCBI Taxonomy" id="35525"/>
    <lineage>
        <taxon>Eukaryota</taxon>
        <taxon>Metazoa</taxon>
        <taxon>Ecdysozoa</taxon>
        <taxon>Arthropoda</taxon>
        <taxon>Crustacea</taxon>
        <taxon>Branchiopoda</taxon>
        <taxon>Diplostraca</taxon>
        <taxon>Cladocera</taxon>
        <taxon>Anomopoda</taxon>
        <taxon>Daphniidae</taxon>
        <taxon>Daphnia</taxon>
    </lineage>
</organism>
<accession>A0A0P5C687</accession>
<keyword evidence="3" id="KW-1185">Reference proteome</keyword>
<evidence type="ECO:0000256" key="1">
    <source>
        <dbReference type="ARBA" id="ARBA00010883"/>
    </source>
</evidence>
<dbReference type="Pfam" id="PF00787">
    <property type="entry name" value="PX"/>
    <property type="match status" value="1"/>
</dbReference>
<comment type="caution">
    <text evidence="2">The sequence shown here is derived from an EMBL/GenBank/DDBJ whole genome shotgun (WGS) entry which is preliminary data.</text>
</comment>
<reference evidence="2 3" key="1">
    <citation type="submission" date="2016-03" db="EMBL/GenBank/DDBJ databases">
        <title>EvidentialGene: Evidence-directed Construction of Genes on Genomes.</title>
        <authorList>
            <person name="Gilbert D.G."/>
            <person name="Choi J.-H."/>
            <person name="Mockaitis K."/>
            <person name="Colbourne J."/>
            <person name="Pfrender M."/>
        </authorList>
    </citation>
    <scope>NUCLEOTIDE SEQUENCE [LARGE SCALE GENOMIC DNA]</scope>
    <source>
        <strain evidence="2 3">Xinb3</strain>
        <tissue evidence="2">Complete organism</tissue>
    </source>
</reference>
<dbReference type="Pfam" id="PF02194">
    <property type="entry name" value="PXA"/>
    <property type="match status" value="1"/>
</dbReference>
<dbReference type="EMBL" id="LRGB01000571">
    <property type="protein sequence ID" value="KZS17767.1"/>
    <property type="molecule type" value="Genomic_DNA"/>
</dbReference>
<dbReference type="GO" id="GO:0035091">
    <property type="term" value="F:phosphatidylinositol binding"/>
    <property type="evidence" value="ECO:0007669"/>
    <property type="project" value="InterPro"/>
</dbReference>
<dbReference type="PROSITE" id="PS51207">
    <property type="entry name" value="PXA"/>
    <property type="match status" value="1"/>
</dbReference>
<name>A0A0P5C687_9CRUS</name>
<dbReference type="AlphaFoldDB" id="A0A0P5C687"/>
<dbReference type="InterPro" id="IPR003114">
    <property type="entry name" value="Phox_assoc"/>
</dbReference>
<dbReference type="InterPro" id="IPR016137">
    <property type="entry name" value="RGS"/>
</dbReference>
<dbReference type="STRING" id="35525.A0A0P5C687"/>
<sequence length="949" mass="108848">MNLNIIGVLCVAFVIGVPWGFKSLLGLLIFMVFLLTSFLIGFLNEAQSLFTASVSVIFTPIGTTNSLPKREFIKQPAGQNSKLGLDKRISGSNLIDDALQDLLQYIIRDHIDNWYGVITKETEFLFETKQFLQIVVINVSNRCKEVDWLTFLTTRFFDSVIAHIRLYRETKIRLSQKTSDIEDSVQATSANFVGTFFELEQTRGIKKIGRGRIATNPCYEKESLKILSGFFLQLLSSKEEFNCRPLNLLFSQILTGEILVPLIDLLSDPDYVNQTVIWLCKNCPITSDSFLTVIRYTEFFSELNASQQLLTKEIAIMRSHDFGGEDGIFVKRRLSSLLFVDRVIKNHIQELNEGKERNSIGYNTPSYWKRWVGNHDLPNVELPLEDILKNSVALSYMLDFMACFESQAYIFFLLNAEGWKAAAVQQISQLQLEGVEVKTEYIHSKQRSSDVDHNLPGQILMSLQESAMGIFTQYFSENATPSLCIDDVIVRRLLYNLKNEPPLESWFDEVKSAVTYKLEKDERFLPSFRKSFGYVRMLAELDMLKESTKGDDEDLRSLDGHSHMDSSGLSNHLAVKEKCSIENISYGEICNNGSPTVDNGTLSASICQKGVVKDGISSHAVYSVTVVKSLGAKEIDSWVVYRRYSDFYDFHMRLEERFKAIREFSFPAKRAFNNMDKLFLERRQYLLNEYLSKLLKPEFLMVNPGLRESLLQFLDRGSYEQSKGTISRKVDSLMNPFVSSMRNVTKVVGFDSSFVKENSTNDEILDNLQTLSGIPLYGDGQLPLRFLLILMDEIFDLHNRNQWLRKRVFYVLREILRAMFGDVFNQKIVDYVVTATSPEQVAEFIQVINCSFWPHGVPALPRPCRDEATKMRTRVAAKMSLLSLFSDEIKHLIGSETTREGVFRIFELFQNPVLNRRLFYVIFEAVVDTLFPETNVDELFEKLLQENSN</sequence>
<dbReference type="GO" id="GO:0005769">
    <property type="term" value="C:early endosome"/>
    <property type="evidence" value="ECO:0007669"/>
    <property type="project" value="TreeGrafter"/>
</dbReference>
<dbReference type="PROSITE" id="PS50195">
    <property type="entry name" value="PX"/>
    <property type="match status" value="1"/>
</dbReference>
<dbReference type="Pfam" id="PF00615">
    <property type="entry name" value="RGS"/>
    <property type="match status" value="1"/>
</dbReference>
<dbReference type="OrthoDB" id="5772781at2759"/>